<evidence type="ECO:0000256" key="1">
    <source>
        <dbReference type="ARBA" id="ARBA00000085"/>
    </source>
</evidence>
<organism evidence="17 18">
    <name type="scientific">Priestia taiwanensis</name>
    <dbReference type="NCBI Taxonomy" id="1347902"/>
    <lineage>
        <taxon>Bacteria</taxon>
        <taxon>Bacillati</taxon>
        <taxon>Bacillota</taxon>
        <taxon>Bacilli</taxon>
        <taxon>Bacillales</taxon>
        <taxon>Bacillaceae</taxon>
        <taxon>Priestia</taxon>
    </lineage>
</organism>
<dbReference type="PANTHER" id="PTHR45528:SF1">
    <property type="entry name" value="SENSOR HISTIDINE KINASE CPXA"/>
    <property type="match status" value="1"/>
</dbReference>
<keyword evidence="13 14" id="KW-0472">Membrane</keyword>
<dbReference type="EC" id="2.7.13.3" evidence="3"/>
<dbReference type="InterPro" id="IPR003660">
    <property type="entry name" value="HAMP_dom"/>
</dbReference>
<dbReference type="SMART" id="SM00388">
    <property type="entry name" value="HisKA"/>
    <property type="match status" value="1"/>
</dbReference>
<evidence type="ECO:0000256" key="5">
    <source>
        <dbReference type="ARBA" id="ARBA00022553"/>
    </source>
</evidence>
<dbReference type="GO" id="GO:0000155">
    <property type="term" value="F:phosphorelay sensor kinase activity"/>
    <property type="evidence" value="ECO:0007669"/>
    <property type="project" value="InterPro"/>
</dbReference>
<dbReference type="Gene3D" id="6.10.340.10">
    <property type="match status" value="1"/>
</dbReference>
<evidence type="ECO:0000313" key="18">
    <source>
        <dbReference type="Proteomes" id="UP000605259"/>
    </source>
</evidence>
<evidence type="ECO:0000256" key="13">
    <source>
        <dbReference type="ARBA" id="ARBA00023136"/>
    </source>
</evidence>
<reference evidence="17" key="2">
    <citation type="submission" date="2020-09" db="EMBL/GenBank/DDBJ databases">
        <authorList>
            <person name="Sun Q."/>
            <person name="Zhou Y."/>
        </authorList>
    </citation>
    <scope>NUCLEOTIDE SEQUENCE</scope>
    <source>
        <strain evidence="17">CGMCC 1.12698</strain>
    </source>
</reference>
<keyword evidence="5" id="KW-0597">Phosphoprotein</keyword>
<dbReference type="InterPro" id="IPR004358">
    <property type="entry name" value="Sig_transdc_His_kin-like_C"/>
</dbReference>
<keyword evidence="9 17" id="KW-0418">Kinase</keyword>
<evidence type="ECO:0000256" key="14">
    <source>
        <dbReference type="SAM" id="Phobius"/>
    </source>
</evidence>
<reference evidence="17" key="1">
    <citation type="journal article" date="2014" name="Int. J. Syst. Evol. Microbiol.">
        <title>Complete genome sequence of Corynebacterium casei LMG S-19264T (=DSM 44701T), isolated from a smear-ripened cheese.</title>
        <authorList>
            <consortium name="US DOE Joint Genome Institute (JGI-PGF)"/>
            <person name="Walter F."/>
            <person name="Albersmeier A."/>
            <person name="Kalinowski J."/>
            <person name="Ruckert C."/>
        </authorList>
    </citation>
    <scope>NUCLEOTIDE SEQUENCE</scope>
    <source>
        <strain evidence="17">CGMCC 1.12698</strain>
    </source>
</reference>
<dbReference type="Proteomes" id="UP000605259">
    <property type="component" value="Unassembled WGS sequence"/>
</dbReference>
<evidence type="ECO:0000256" key="3">
    <source>
        <dbReference type="ARBA" id="ARBA00012438"/>
    </source>
</evidence>
<keyword evidence="4" id="KW-1003">Cell membrane</keyword>
<feature type="domain" description="Histidine kinase" evidence="15">
    <location>
        <begin position="241"/>
        <end position="456"/>
    </location>
</feature>
<evidence type="ECO:0000256" key="12">
    <source>
        <dbReference type="ARBA" id="ARBA00023012"/>
    </source>
</evidence>
<dbReference type="Pfam" id="PF02518">
    <property type="entry name" value="HATPase_c"/>
    <property type="match status" value="1"/>
</dbReference>
<evidence type="ECO:0000256" key="4">
    <source>
        <dbReference type="ARBA" id="ARBA00022475"/>
    </source>
</evidence>
<dbReference type="SMART" id="SM00387">
    <property type="entry name" value="HATPase_c"/>
    <property type="match status" value="1"/>
</dbReference>
<accession>A0A917AJP6</accession>
<sequence length="456" mass="51700">MKKISFKLAFYFLLVTVLIESILFISLYTTIVHSRVQEELDALLARGNSHRDVLQKHFDDTTISHVALMESEAETKVIITDANRNILAQSKNINKEMKIHLHTDLSAVPSTGMVLDDHWRSSDYICSISPIISNEEVQGYVYMFLETESIKALVEKITFKFTITALLTVCVSICTAFFFSRIITKPLVRMKKATEKLSNGDFTVVLQTTSNDELGELAASIQKLANDLHYMRQERSEFLASVAHELRTPLTFVKGYADIAKRSHISDDERTEYLSIIKEEVEHLTRLIQDLFTLAQMEQHTLTIEKEHVHLYDYLEKITAKLKPTLASKNMHIHIHCSSLLTASLDKVRFEQVLLNLLLNAYKYSNTDASISIILTQHHGQTVWRIEDQGVGIPEQDLPHLYDKFYRVDKSRTRSTGGTGLGLSIVKEIVELHGGTISIESQLHVGTTVTIALPTN</sequence>
<evidence type="ECO:0000256" key="8">
    <source>
        <dbReference type="ARBA" id="ARBA00022741"/>
    </source>
</evidence>
<dbReference type="PRINTS" id="PR00344">
    <property type="entry name" value="BCTRLSENSOR"/>
</dbReference>
<dbReference type="Pfam" id="PF00512">
    <property type="entry name" value="HisKA"/>
    <property type="match status" value="1"/>
</dbReference>
<dbReference type="Gene3D" id="1.10.287.130">
    <property type="match status" value="1"/>
</dbReference>
<dbReference type="Gene3D" id="3.30.565.10">
    <property type="entry name" value="Histidine kinase-like ATPase, C-terminal domain"/>
    <property type="match status" value="1"/>
</dbReference>
<evidence type="ECO:0000256" key="10">
    <source>
        <dbReference type="ARBA" id="ARBA00022840"/>
    </source>
</evidence>
<evidence type="ECO:0000256" key="7">
    <source>
        <dbReference type="ARBA" id="ARBA00022692"/>
    </source>
</evidence>
<evidence type="ECO:0000313" key="17">
    <source>
        <dbReference type="EMBL" id="GGE56941.1"/>
    </source>
</evidence>
<evidence type="ECO:0000256" key="11">
    <source>
        <dbReference type="ARBA" id="ARBA00022989"/>
    </source>
</evidence>
<dbReference type="SUPFAM" id="SSF47384">
    <property type="entry name" value="Homodimeric domain of signal transducing histidine kinase"/>
    <property type="match status" value="1"/>
</dbReference>
<dbReference type="InterPro" id="IPR036097">
    <property type="entry name" value="HisK_dim/P_sf"/>
</dbReference>
<dbReference type="RefSeq" id="WP_188386783.1">
    <property type="nucleotide sequence ID" value="NZ_BMFK01000001.1"/>
</dbReference>
<dbReference type="AlphaFoldDB" id="A0A917AJP6"/>
<keyword evidence="6" id="KW-0808">Transferase</keyword>
<dbReference type="PROSITE" id="PS50885">
    <property type="entry name" value="HAMP"/>
    <property type="match status" value="1"/>
</dbReference>
<dbReference type="CDD" id="cd06225">
    <property type="entry name" value="HAMP"/>
    <property type="match status" value="1"/>
</dbReference>
<dbReference type="InterPro" id="IPR003661">
    <property type="entry name" value="HisK_dim/P_dom"/>
</dbReference>
<feature type="domain" description="HAMP" evidence="16">
    <location>
        <begin position="181"/>
        <end position="233"/>
    </location>
</feature>
<evidence type="ECO:0000256" key="6">
    <source>
        <dbReference type="ARBA" id="ARBA00022679"/>
    </source>
</evidence>
<comment type="subcellular location">
    <subcellularLocation>
        <location evidence="2">Cell membrane</location>
        <topology evidence="2">Multi-pass membrane protein</topology>
    </subcellularLocation>
</comment>
<dbReference type="CDD" id="cd00082">
    <property type="entry name" value="HisKA"/>
    <property type="match status" value="1"/>
</dbReference>
<dbReference type="EMBL" id="BMFK01000001">
    <property type="protein sequence ID" value="GGE56941.1"/>
    <property type="molecule type" value="Genomic_DNA"/>
</dbReference>
<dbReference type="PROSITE" id="PS50109">
    <property type="entry name" value="HIS_KIN"/>
    <property type="match status" value="1"/>
</dbReference>
<keyword evidence="7 14" id="KW-0812">Transmembrane</keyword>
<feature type="transmembrane region" description="Helical" evidence="14">
    <location>
        <begin position="9"/>
        <end position="31"/>
    </location>
</feature>
<dbReference type="PANTHER" id="PTHR45528">
    <property type="entry name" value="SENSOR HISTIDINE KINASE CPXA"/>
    <property type="match status" value="1"/>
</dbReference>
<evidence type="ECO:0000259" key="15">
    <source>
        <dbReference type="PROSITE" id="PS50109"/>
    </source>
</evidence>
<keyword evidence="8" id="KW-0547">Nucleotide-binding</keyword>
<comment type="caution">
    <text evidence="17">The sequence shown here is derived from an EMBL/GenBank/DDBJ whole genome shotgun (WGS) entry which is preliminary data.</text>
</comment>
<dbReference type="FunFam" id="1.10.287.130:FF:000001">
    <property type="entry name" value="Two-component sensor histidine kinase"/>
    <property type="match status" value="1"/>
</dbReference>
<dbReference type="GO" id="GO:0005886">
    <property type="term" value="C:plasma membrane"/>
    <property type="evidence" value="ECO:0007669"/>
    <property type="project" value="UniProtKB-SubCell"/>
</dbReference>
<protein>
    <recommendedName>
        <fullName evidence="3">histidine kinase</fullName>
        <ecNumber evidence="3">2.7.13.3</ecNumber>
    </recommendedName>
</protein>
<dbReference type="FunFam" id="3.30.565.10:FF:000006">
    <property type="entry name" value="Sensor histidine kinase WalK"/>
    <property type="match status" value="1"/>
</dbReference>
<keyword evidence="10" id="KW-0067">ATP-binding</keyword>
<dbReference type="GO" id="GO:0005524">
    <property type="term" value="F:ATP binding"/>
    <property type="evidence" value="ECO:0007669"/>
    <property type="project" value="UniProtKB-KW"/>
</dbReference>
<evidence type="ECO:0000256" key="2">
    <source>
        <dbReference type="ARBA" id="ARBA00004651"/>
    </source>
</evidence>
<dbReference type="SMART" id="SM00304">
    <property type="entry name" value="HAMP"/>
    <property type="match status" value="1"/>
</dbReference>
<name>A0A917AJP6_9BACI</name>
<dbReference type="CDD" id="cd00075">
    <property type="entry name" value="HATPase"/>
    <property type="match status" value="1"/>
</dbReference>
<comment type="catalytic activity">
    <reaction evidence="1">
        <text>ATP + protein L-histidine = ADP + protein N-phospho-L-histidine.</text>
        <dbReference type="EC" id="2.7.13.3"/>
    </reaction>
</comment>
<keyword evidence="18" id="KW-1185">Reference proteome</keyword>
<dbReference type="InterPro" id="IPR050398">
    <property type="entry name" value="HssS/ArlS-like"/>
</dbReference>
<dbReference type="Pfam" id="PF00672">
    <property type="entry name" value="HAMP"/>
    <property type="match status" value="1"/>
</dbReference>
<feature type="transmembrane region" description="Helical" evidence="14">
    <location>
        <begin position="161"/>
        <end position="183"/>
    </location>
</feature>
<dbReference type="SUPFAM" id="SSF55874">
    <property type="entry name" value="ATPase domain of HSP90 chaperone/DNA topoisomerase II/histidine kinase"/>
    <property type="match status" value="1"/>
</dbReference>
<dbReference type="InterPro" id="IPR036890">
    <property type="entry name" value="HATPase_C_sf"/>
</dbReference>
<dbReference type="SUPFAM" id="SSF158472">
    <property type="entry name" value="HAMP domain-like"/>
    <property type="match status" value="1"/>
</dbReference>
<dbReference type="InterPro" id="IPR005467">
    <property type="entry name" value="His_kinase_dom"/>
</dbReference>
<dbReference type="InterPro" id="IPR003594">
    <property type="entry name" value="HATPase_dom"/>
</dbReference>
<evidence type="ECO:0000256" key="9">
    <source>
        <dbReference type="ARBA" id="ARBA00022777"/>
    </source>
</evidence>
<keyword evidence="11 14" id="KW-1133">Transmembrane helix</keyword>
<keyword evidence="12" id="KW-0902">Two-component regulatory system</keyword>
<proteinExistence type="predicted"/>
<evidence type="ECO:0000259" key="16">
    <source>
        <dbReference type="PROSITE" id="PS50885"/>
    </source>
</evidence>
<gene>
    <name evidence="17" type="ORF">GCM10007140_04080</name>
</gene>